<name>W7U607_9STRA</name>
<feature type="compositionally biased region" description="Basic and acidic residues" evidence="1">
    <location>
        <begin position="563"/>
        <end position="574"/>
    </location>
</feature>
<dbReference type="OrthoDB" id="10353604at2759"/>
<dbReference type="AlphaFoldDB" id="W7U607"/>
<feature type="compositionally biased region" description="Low complexity" evidence="1">
    <location>
        <begin position="225"/>
        <end position="245"/>
    </location>
</feature>
<feature type="region of interest" description="Disordered" evidence="1">
    <location>
        <begin position="472"/>
        <end position="520"/>
    </location>
</feature>
<proteinExistence type="predicted"/>
<feature type="compositionally biased region" description="Low complexity" evidence="1">
    <location>
        <begin position="97"/>
        <end position="115"/>
    </location>
</feature>
<gene>
    <name evidence="2" type="ORF">Naga_100004g65</name>
</gene>
<accession>W7U607</accession>
<feature type="region of interest" description="Disordered" evidence="1">
    <location>
        <begin position="74"/>
        <end position="307"/>
    </location>
</feature>
<comment type="caution">
    <text evidence="2">The sequence shown here is derived from an EMBL/GenBank/DDBJ whole genome shotgun (WGS) entry which is preliminary data.</text>
</comment>
<sequence length="731" mass="77099">MFTFGHSAMYSGRGRSGGGTVCGGEERDRKVACASSFNSLPIATDPLQRHKGKSNGASGSCSIRLQAKDFLAELERSAGKTTRPRNRETDMQALSDSSSSTNLFLQLSSSSSSSLGGEEGVSPLQELEVEDPMSPQSVFPRVRQRLREEAADQFGAPCGNQHGITDLSIPSTGGKKRWQSGKHLPEISASASGSGSSGAMGRARTPPVLPSDAGQQRHPPRQKISGSRGSSSAAEEAAQSSLTAACGQLKDLSLPPQDDAVSVSSTSSSSSTGTRCNSCPPPSLLAFHKTAPASVGGSNSGSTSNSYSNLVISPLPRAALRKSSLYELQAALDELSRALADMETTAKKRARVRSQAYLIKFEAEYADLVRVKDRAIKRLDALLRRRTGGRQSKEEGNHQYPWESEEKEQQRQVQPEGAFPADSKHAQLLAHVLMVVMDLDDELLMLMGEEHGTWEELKRLRGDIRSHLKELEAELGRGPGPGEGSPKVGERDLPATAPISRSLSSHSGGRPSGGKRDARSPLAVSFSMPTCLESGSGGLGLAPGSGGGGVAFSRKGKGREAACRLRSLETDPAKTKSAPKGALHDPDSPSGTVTTSSLSSSASSAFSNVSDQAVGLTSDEERSLRGPGKCPSTGCGKSVGEWEPRTSCLAPPPASMSRAVSSDGLSLLLQRQHQPPLSIALTQNVKERAAFIHHRALASTTSSLSPSVPPPGLRASYHRRVCRPQVESLEG</sequence>
<organism evidence="2 3">
    <name type="scientific">Nannochloropsis gaditana</name>
    <dbReference type="NCBI Taxonomy" id="72520"/>
    <lineage>
        <taxon>Eukaryota</taxon>
        <taxon>Sar</taxon>
        <taxon>Stramenopiles</taxon>
        <taxon>Ochrophyta</taxon>
        <taxon>Eustigmatophyceae</taxon>
        <taxon>Eustigmatales</taxon>
        <taxon>Monodopsidaceae</taxon>
        <taxon>Nannochloropsis</taxon>
    </lineage>
</organism>
<feature type="region of interest" description="Disordered" evidence="1">
    <location>
        <begin position="563"/>
        <end position="656"/>
    </location>
</feature>
<protein>
    <submittedName>
        <fullName evidence="2">Uncharacterized protein</fullName>
    </submittedName>
</protein>
<evidence type="ECO:0000313" key="3">
    <source>
        <dbReference type="Proteomes" id="UP000019335"/>
    </source>
</evidence>
<feature type="compositionally biased region" description="Low complexity" evidence="1">
    <location>
        <begin position="261"/>
        <end position="272"/>
    </location>
</feature>
<dbReference type="Proteomes" id="UP000019335">
    <property type="component" value="Chromosome 5"/>
</dbReference>
<feature type="compositionally biased region" description="Low complexity" evidence="1">
    <location>
        <begin position="188"/>
        <end position="199"/>
    </location>
</feature>
<evidence type="ECO:0000256" key="1">
    <source>
        <dbReference type="SAM" id="MobiDB-lite"/>
    </source>
</evidence>
<feature type="compositionally biased region" description="Low complexity" evidence="1">
    <location>
        <begin position="294"/>
        <end position="307"/>
    </location>
</feature>
<dbReference type="EMBL" id="AZIL01000352">
    <property type="protein sequence ID" value="EWM28261.1"/>
    <property type="molecule type" value="Genomic_DNA"/>
</dbReference>
<feature type="region of interest" description="Disordered" evidence="1">
    <location>
        <begin position="389"/>
        <end position="419"/>
    </location>
</feature>
<feature type="compositionally biased region" description="Low complexity" evidence="1">
    <location>
        <begin position="588"/>
        <end position="610"/>
    </location>
</feature>
<keyword evidence="3" id="KW-1185">Reference proteome</keyword>
<evidence type="ECO:0000313" key="2">
    <source>
        <dbReference type="EMBL" id="EWM28261.1"/>
    </source>
</evidence>
<reference evidence="2 3" key="1">
    <citation type="journal article" date="2014" name="Mol. Plant">
        <title>Chromosome Scale Genome Assembly and Transcriptome Profiling of Nannochloropsis gaditana in Nitrogen Depletion.</title>
        <authorList>
            <person name="Corteggiani Carpinelli E."/>
            <person name="Telatin A."/>
            <person name="Vitulo N."/>
            <person name="Forcato C."/>
            <person name="D'Angelo M."/>
            <person name="Schiavon R."/>
            <person name="Vezzi A."/>
            <person name="Giacometti G.M."/>
            <person name="Morosinotto T."/>
            <person name="Valle G."/>
        </authorList>
    </citation>
    <scope>NUCLEOTIDE SEQUENCE [LARGE SCALE GENOMIC DNA]</scope>
    <source>
        <strain evidence="2 3">B-31</strain>
    </source>
</reference>